<gene>
    <name evidence="2" type="ORF">GCM10010145_42800</name>
</gene>
<dbReference type="Gene3D" id="3.20.20.150">
    <property type="entry name" value="Divalent-metal-dependent TIM barrel enzymes"/>
    <property type="match status" value="1"/>
</dbReference>
<dbReference type="EMBL" id="BMQK01000010">
    <property type="protein sequence ID" value="GGQ68569.1"/>
    <property type="molecule type" value="Genomic_DNA"/>
</dbReference>
<organism evidence="2 3">
    <name type="scientific">Streptomyces ruber</name>
    <dbReference type="NCBI Taxonomy" id="83378"/>
    <lineage>
        <taxon>Bacteria</taxon>
        <taxon>Bacillati</taxon>
        <taxon>Actinomycetota</taxon>
        <taxon>Actinomycetes</taxon>
        <taxon>Kitasatosporales</taxon>
        <taxon>Streptomycetaceae</taxon>
        <taxon>Streptomyces</taxon>
    </lineage>
</organism>
<dbReference type="InterPro" id="IPR013022">
    <property type="entry name" value="Xyl_isomerase-like_TIM-brl"/>
</dbReference>
<dbReference type="RefSeq" id="WP_189218489.1">
    <property type="nucleotide sequence ID" value="NZ_BMQK01000010.1"/>
</dbReference>
<sequence>MSSTTTPQTPDNPLGVHALVWTGDWTPEGARLAARQSRAAGYDLVEISLHDMDVVDVRATRAALAEHGLDVACSRGLAFDADVSSDDPDTARRGEELLSRALHLAGDLGAGYFCGVLYSALGKYAGPPTARGREHAVRALRRLAAQAADRGITLGMEVVNRYESNLVNTARQALDLIDEVGADNVKVHLDTYHMNIEEQDFTRPVLDCGDRLGYVHVGDSHRGYLGSGTIDFQQFFHALGTIGYTGPITFESFSSAVVAPGLSNDLAVWRNLWSDGPDLAAHARSFMAGQLKAARAGLAG</sequence>
<proteinExistence type="predicted"/>
<name>A0A918BJM6_9ACTN</name>
<evidence type="ECO:0000313" key="3">
    <source>
        <dbReference type="Proteomes" id="UP000620156"/>
    </source>
</evidence>
<dbReference type="PANTHER" id="PTHR12110:SF41">
    <property type="entry name" value="INOSOSE DEHYDRATASE"/>
    <property type="match status" value="1"/>
</dbReference>
<evidence type="ECO:0000259" key="1">
    <source>
        <dbReference type="Pfam" id="PF01261"/>
    </source>
</evidence>
<accession>A0A918BJM6</accession>
<dbReference type="InterPro" id="IPR036237">
    <property type="entry name" value="Xyl_isomerase-like_sf"/>
</dbReference>
<dbReference type="Pfam" id="PF01261">
    <property type="entry name" value="AP_endonuc_2"/>
    <property type="match status" value="1"/>
</dbReference>
<dbReference type="InterPro" id="IPR050312">
    <property type="entry name" value="IolE/XylAMocC-like"/>
</dbReference>
<dbReference type="SUPFAM" id="SSF51658">
    <property type="entry name" value="Xylose isomerase-like"/>
    <property type="match status" value="1"/>
</dbReference>
<reference evidence="2" key="2">
    <citation type="submission" date="2020-09" db="EMBL/GenBank/DDBJ databases">
        <authorList>
            <person name="Sun Q."/>
            <person name="Ohkuma M."/>
        </authorList>
    </citation>
    <scope>NUCLEOTIDE SEQUENCE</scope>
    <source>
        <strain evidence="2">JCM 3131</strain>
    </source>
</reference>
<protein>
    <submittedName>
        <fullName evidence="2">Epimerase</fullName>
    </submittedName>
</protein>
<dbReference type="PANTHER" id="PTHR12110">
    <property type="entry name" value="HYDROXYPYRUVATE ISOMERASE"/>
    <property type="match status" value="1"/>
</dbReference>
<reference evidence="2" key="1">
    <citation type="journal article" date="2014" name="Int. J. Syst. Evol. Microbiol.">
        <title>Complete genome sequence of Corynebacterium casei LMG S-19264T (=DSM 44701T), isolated from a smear-ripened cheese.</title>
        <authorList>
            <consortium name="US DOE Joint Genome Institute (JGI-PGF)"/>
            <person name="Walter F."/>
            <person name="Albersmeier A."/>
            <person name="Kalinowski J."/>
            <person name="Ruckert C."/>
        </authorList>
    </citation>
    <scope>NUCLEOTIDE SEQUENCE</scope>
    <source>
        <strain evidence="2">JCM 3131</strain>
    </source>
</reference>
<dbReference type="AlphaFoldDB" id="A0A918BJM6"/>
<dbReference type="Proteomes" id="UP000620156">
    <property type="component" value="Unassembled WGS sequence"/>
</dbReference>
<keyword evidence="3" id="KW-1185">Reference proteome</keyword>
<evidence type="ECO:0000313" key="2">
    <source>
        <dbReference type="EMBL" id="GGQ68569.1"/>
    </source>
</evidence>
<comment type="caution">
    <text evidence="2">The sequence shown here is derived from an EMBL/GenBank/DDBJ whole genome shotgun (WGS) entry which is preliminary data.</text>
</comment>
<feature type="domain" description="Xylose isomerase-like TIM barrel" evidence="1">
    <location>
        <begin position="36"/>
        <end position="260"/>
    </location>
</feature>